<dbReference type="RefSeq" id="WP_069643704.1">
    <property type="nucleotide sequence ID" value="NZ_MIJE01000032.1"/>
</dbReference>
<accession>A0A1E5G0G7</accession>
<reference evidence="3 4" key="1">
    <citation type="submission" date="2016-09" db="EMBL/GenBank/DDBJ databases">
        <title>Draft genome sequence for the type strain of Desulfuribacillus alkaliarsenatis AHT28, an obligately anaerobic, sulfidogenic bacterium isolated from Russian soda lake sediments.</title>
        <authorList>
            <person name="Abin C.A."/>
            <person name="Hollibaugh J.T."/>
        </authorList>
    </citation>
    <scope>NUCLEOTIDE SEQUENCE [LARGE SCALE GENOMIC DNA]</scope>
    <source>
        <strain evidence="3 4">AHT28</strain>
    </source>
</reference>
<protein>
    <submittedName>
        <fullName evidence="3">Pilus assembly protein TadE</fullName>
    </submittedName>
</protein>
<dbReference type="Proteomes" id="UP000094296">
    <property type="component" value="Unassembled WGS sequence"/>
</dbReference>
<keyword evidence="1" id="KW-0812">Transmembrane</keyword>
<keyword evidence="1" id="KW-1133">Transmembrane helix</keyword>
<dbReference type="STRING" id="766136.BHF68_08505"/>
<organism evidence="3 4">
    <name type="scientific">Desulfuribacillus alkaliarsenatis</name>
    <dbReference type="NCBI Taxonomy" id="766136"/>
    <lineage>
        <taxon>Bacteria</taxon>
        <taxon>Bacillati</taxon>
        <taxon>Bacillota</taxon>
        <taxon>Desulfuribacillia</taxon>
        <taxon>Desulfuribacillales</taxon>
        <taxon>Desulfuribacillaceae</taxon>
        <taxon>Desulfuribacillus</taxon>
    </lineage>
</organism>
<evidence type="ECO:0000259" key="2">
    <source>
        <dbReference type="Pfam" id="PF07811"/>
    </source>
</evidence>
<feature type="transmembrane region" description="Helical" evidence="1">
    <location>
        <begin position="12"/>
        <end position="36"/>
    </location>
</feature>
<evidence type="ECO:0000313" key="3">
    <source>
        <dbReference type="EMBL" id="OEF96199.1"/>
    </source>
</evidence>
<dbReference type="OrthoDB" id="1683505at2"/>
<evidence type="ECO:0000313" key="4">
    <source>
        <dbReference type="Proteomes" id="UP000094296"/>
    </source>
</evidence>
<dbReference type="AlphaFoldDB" id="A0A1E5G0G7"/>
<keyword evidence="4" id="KW-1185">Reference proteome</keyword>
<name>A0A1E5G0G7_9FIRM</name>
<comment type="caution">
    <text evidence="3">The sequence shown here is derived from an EMBL/GenBank/DDBJ whole genome shotgun (WGS) entry which is preliminary data.</text>
</comment>
<dbReference type="Pfam" id="PF07811">
    <property type="entry name" value="TadE"/>
    <property type="match status" value="1"/>
</dbReference>
<feature type="domain" description="TadE-like" evidence="2">
    <location>
        <begin position="8"/>
        <end position="50"/>
    </location>
</feature>
<dbReference type="EMBL" id="MIJE01000032">
    <property type="protein sequence ID" value="OEF96199.1"/>
    <property type="molecule type" value="Genomic_DNA"/>
</dbReference>
<gene>
    <name evidence="3" type="ORF">BHF68_08505</name>
</gene>
<keyword evidence="1" id="KW-0472">Membrane</keyword>
<proteinExistence type="predicted"/>
<sequence>MLRKNEKGQSLVEMALLLPILIILLIGVIDFGRFLYTNMHLHLATQETVRLASLGANDQELQSFINSYTHVNNQEDLQMHISLNENQRVSGEYVTITLEYPMEIMTPFVSKIITFPLKIETKSTIRIE</sequence>
<evidence type="ECO:0000256" key="1">
    <source>
        <dbReference type="SAM" id="Phobius"/>
    </source>
</evidence>
<dbReference type="InterPro" id="IPR012495">
    <property type="entry name" value="TadE-like_dom"/>
</dbReference>